<dbReference type="AlphaFoldDB" id="A0A077PFT2"/>
<evidence type="ECO:0000313" key="1">
    <source>
        <dbReference type="EMBL" id="CDH19531.1"/>
    </source>
</evidence>
<accession>A0A077PFT2</accession>
<keyword evidence="2" id="KW-1185">Reference proteome</keyword>
<gene>
    <name evidence="1" type="ORF">XBKQ1_2150072</name>
</gene>
<name>A0A077PFT2_XENBV</name>
<reference evidence="1" key="1">
    <citation type="submission" date="2013-07" db="EMBL/GenBank/DDBJ databases">
        <title>Sub-species coevolution in mutualistic symbiosis.</title>
        <authorList>
            <person name="Murfin K."/>
            <person name="Klassen J."/>
            <person name="Lee M."/>
            <person name="Forst S."/>
            <person name="Stock P."/>
            <person name="Goodrich-Blair H."/>
        </authorList>
    </citation>
    <scope>NUCLEOTIDE SEQUENCE [LARGE SCALE GENOMIC DNA]</scope>
    <source>
        <strain evidence="1">Kraussei Quebec</strain>
    </source>
</reference>
<dbReference type="HOGENOM" id="CLU_3319440_0_0_6"/>
<organism evidence="1 2">
    <name type="scientific">Xenorhabdus bovienii str. kraussei Quebec</name>
    <dbReference type="NCBI Taxonomy" id="1398203"/>
    <lineage>
        <taxon>Bacteria</taxon>
        <taxon>Pseudomonadati</taxon>
        <taxon>Pseudomonadota</taxon>
        <taxon>Gammaproteobacteria</taxon>
        <taxon>Enterobacterales</taxon>
        <taxon>Morganellaceae</taxon>
        <taxon>Xenorhabdus</taxon>
    </lineage>
</organism>
<evidence type="ECO:0000313" key="2">
    <source>
        <dbReference type="Proteomes" id="UP000028500"/>
    </source>
</evidence>
<protein>
    <submittedName>
        <fullName evidence="1">Uncharacterized protein</fullName>
    </submittedName>
</protein>
<proteinExistence type="predicted"/>
<dbReference type="Proteomes" id="UP000028500">
    <property type="component" value="Unassembled WGS sequence"/>
</dbReference>
<sequence length="39" mass="4730">MSLLLQEQKLCFLDYCDIAQVMITFVLIWKVNIKKETFY</sequence>
<dbReference type="EMBL" id="CBSY010000130">
    <property type="protein sequence ID" value="CDH19531.1"/>
    <property type="molecule type" value="Genomic_DNA"/>
</dbReference>
<comment type="caution">
    <text evidence="1">The sequence shown here is derived from an EMBL/GenBank/DDBJ whole genome shotgun (WGS) entry which is preliminary data.</text>
</comment>